<proteinExistence type="inferred from homology"/>
<keyword evidence="6" id="KW-1185">Reference proteome</keyword>
<evidence type="ECO:0000313" key="5">
    <source>
        <dbReference type="EMBL" id="NGO38741.1"/>
    </source>
</evidence>
<protein>
    <submittedName>
        <fullName evidence="5">Hsp20/alpha crystallin family protein</fullName>
    </submittedName>
</protein>
<dbReference type="InterPro" id="IPR002068">
    <property type="entry name" value="A-crystallin/Hsp20_dom"/>
</dbReference>
<comment type="similarity">
    <text evidence="1 2">Belongs to the small heat shock protein (HSP20) family.</text>
</comment>
<comment type="caution">
    <text evidence="5">The sequence shown here is derived from an EMBL/GenBank/DDBJ whole genome shotgun (WGS) entry which is preliminary data.</text>
</comment>
<dbReference type="PROSITE" id="PS01031">
    <property type="entry name" value="SHSP"/>
    <property type="match status" value="1"/>
</dbReference>
<dbReference type="AlphaFoldDB" id="A0A6M1RTN6"/>
<dbReference type="InterPro" id="IPR008978">
    <property type="entry name" value="HSP20-like_chaperone"/>
</dbReference>
<name>A0A6M1RTN6_9BACT</name>
<dbReference type="Proteomes" id="UP000477311">
    <property type="component" value="Unassembled WGS sequence"/>
</dbReference>
<evidence type="ECO:0000259" key="4">
    <source>
        <dbReference type="PROSITE" id="PS01031"/>
    </source>
</evidence>
<sequence length="138" mass="15634">MEKEQVVQASQEMKPAGSQEGRVTRMPSRRRWLVPAVNIYETPQEFVIEAEMPGVARDGLEVTLEGNQLTILGRRNPDAAEGRFLLRERGAGLEYRRVFELDPSVDANRVTARLEQGLLTLVLPKVQELQPRRIPVTD</sequence>
<gene>
    <name evidence="5" type="ORF">G4L39_04945</name>
</gene>
<dbReference type="CDD" id="cd06464">
    <property type="entry name" value="ACD_sHsps-like"/>
    <property type="match status" value="1"/>
</dbReference>
<evidence type="ECO:0000256" key="1">
    <source>
        <dbReference type="PROSITE-ProRule" id="PRU00285"/>
    </source>
</evidence>
<dbReference type="Gene3D" id="2.60.40.790">
    <property type="match status" value="1"/>
</dbReference>
<dbReference type="Pfam" id="PF00011">
    <property type="entry name" value="HSP20"/>
    <property type="match status" value="1"/>
</dbReference>
<dbReference type="InterPro" id="IPR031107">
    <property type="entry name" value="Small_HSP"/>
</dbReference>
<evidence type="ECO:0000256" key="2">
    <source>
        <dbReference type="RuleBase" id="RU003616"/>
    </source>
</evidence>
<dbReference type="SUPFAM" id="SSF49764">
    <property type="entry name" value="HSP20-like chaperones"/>
    <property type="match status" value="1"/>
</dbReference>
<organism evidence="5 6">
    <name type="scientific">Limisphaera ngatamarikiensis</name>
    <dbReference type="NCBI Taxonomy" id="1324935"/>
    <lineage>
        <taxon>Bacteria</taxon>
        <taxon>Pseudomonadati</taxon>
        <taxon>Verrucomicrobiota</taxon>
        <taxon>Verrucomicrobiia</taxon>
        <taxon>Limisphaerales</taxon>
        <taxon>Limisphaeraceae</taxon>
        <taxon>Limisphaera</taxon>
    </lineage>
</organism>
<dbReference type="PANTHER" id="PTHR11527">
    <property type="entry name" value="HEAT-SHOCK PROTEIN 20 FAMILY MEMBER"/>
    <property type="match status" value="1"/>
</dbReference>
<feature type="domain" description="SHSP" evidence="4">
    <location>
        <begin position="28"/>
        <end position="138"/>
    </location>
</feature>
<accession>A0A6M1RTN6</accession>
<dbReference type="EMBL" id="JAAKYA010000029">
    <property type="protein sequence ID" value="NGO38741.1"/>
    <property type="molecule type" value="Genomic_DNA"/>
</dbReference>
<reference evidence="5 6" key="1">
    <citation type="submission" date="2020-02" db="EMBL/GenBank/DDBJ databases">
        <title>Draft genome sequence of Limisphaera ngatamarikiensis NGM72.4T, a thermophilic Verrucomicrobia grouped in subdivision 3.</title>
        <authorList>
            <person name="Carere C.R."/>
            <person name="Steen J."/>
            <person name="Hugenholtz P."/>
            <person name="Stott M.B."/>
        </authorList>
    </citation>
    <scope>NUCLEOTIDE SEQUENCE [LARGE SCALE GENOMIC DNA]</scope>
    <source>
        <strain evidence="5 6">NGM72.4</strain>
    </source>
</reference>
<evidence type="ECO:0000256" key="3">
    <source>
        <dbReference type="SAM" id="MobiDB-lite"/>
    </source>
</evidence>
<dbReference type="RefSeq" id="WP_165106371.1">
    <property type="nucleotide sequence ID" value="NZ_JAAKYA010000029.1"/>
</dbReference>
<evidence type="ECO:0000313" key="6">
    <source>
        <dbReference type="Proteomes" id="UP000477311"/>
    </source>
</evidence>
<feature type="region of interest" description="Disordered" evidence="3">
    <location>
        <begin position="1"/>
        <end position="25"/>
    </location>
</feature>